<reference evidence="1" key="1">
    <citation type="submission" date="2014-09" db="EMBL/GenBank/DDBJ databases">
        <authorList>
            <person name="Magalhaes I.L.F."/>
            <person name="Oliveira U."/>
            <person name="Santos F.R."/>
            <person name="Vidigal T.H.D.A."/>
            <person name="Brescovit A.D."/>
            <person name="Santos A.J."/>
        </authorList>
    </citation>
    <scope>NUCLEOTIDE SEQUENCE</scope>
    <source>
        <tissue evidence="1">Shoot tissue taken approximately 20 cm above the soil surface</tissue>
    </source>
</reference>
<evidence type="ECO:0000313" key="1">
    <source>
        <dbReference type="EMBL" id="JAD22332.1"/>
    </source>
</evidence>
<dbReference type="EMBL" id="GBRH01275563">
    <property type="protein sequence ID" value="JAD22332.1"/>
    <property type="molecule type" value="Transcribed_RNA"/>
</dbReference>
<proteinExistence type="predicted"/>
<protein>
    <submittedName>
        <fullName evidence="1">Uncharacterized protein</fullName>
    </submittedName>
</protein>
<dbReference type="AlphaFoldDB" id="A0A0A8YHW6"/>
<sequence>MWYPPRIARKYRGPRKFVAPEFITLQLSQFNPRLGMSHIKIAYFGYVSL</sequence>
<reference evidence="1" key="2">
    <citation type="journal article" date="2015" name="Data Brief">
        <title>Shoot transcriptome of the giant reed, Arundo donax.</title>
        <authorList>
            <person name="Barrero R.A."/>
            <person name="Guerrero F.D."/>
            <person name="Moolhuijzen P."/>
            <person name="Goolsby J.A."/>
            <person name="Tidwell J."/>
            <person name="Bellgard S.E."/>
            <person name="Bellgard M.I."/>
        </authorList>
    </citation>
    <scope>NUCLEOTIDE SEQUENCE</scope>
    <source>
        <tissue evidence="1">Shoot tissue taken approximately 20 cm above the soil surface</tissue>
    </source>
</reference>
<accession>A0A0A8YHW6</accession>
<organism evidence="1">
    <name type="scientific">Arundo donax</name>
    <name type="common">Giant reed</name>
    <name type="synonym">Donax arundinaceus</name>
    <dbReference type="NCBI Taxonomy" id="35708"/>
    <lineage>
        <taxon>Eukaryota</taxon>
        <taxon>Viridiplantae</taxon>
        <taxon>Streptophyta</taxon>
        <taxon>Embryophyta</taxon>
        <taxon>Tracheophyta</taxon>
        <taxon>Spermatophyta</taxon>
        <taxon>Magnoliopsida</taxon>
        <taxon>Liliopsida</taxon>
        <taxon>Poales</taxon>
        <taxon>Poaceae</taxon>
        <taxon>PACMAD clade</taxon>
        <taxon>Arundinoideae</taxon>
        <taxon>Arundineae</taxon>
        <taxon>Arundo</taxon>
    </lineage>
</organism>
<name>A0A0A8YHW6_ARUDO</name>